<evidence type="ECO:0000313" key="2">
    <source>
        <dbReference type="Proteomes" id="UP000095746"/>
    </source>
</evidence>
<organism evidence="1 2">
    <name type="scientific">Flavonifractor plautii</name>
    <name type="common">Fusobacterium plautii</name>
    <dbReference type="NCBI Taxonomy" id="292800"/>
    <lineage>
        <taxon>Bacteria</taxon>
        <taxon>Bacillati</taxon>
        <taxon>Bacillota</taxon>
        <taxon>Clostridia</taxon>
        <taxon>Eubacteriales</taxon>
        <taxon>Oscillospiraceae</taxon>
        <taxon>Flavonifractor</taxon>
    </lineage>
</organism>
<accession>A0A174M2V3</accession>
<name>A0A174M2V3_FLAPL</name>
<protein>
    <submittedName>
        <fullName evidence="1">Uncharacterized protein</fullName>
    </submittedName>
</protein>
<dbReference type="EMBL" id="CYZT01000313">
    <property type="protein sequence ID" value="CUP30752.1"/>
    <property type="molecule type" value="Genomic_DNA"/>
</dbReference>
<proteinExistence type="predicted"/>
<evidence type="ECO:0000313" key="1">
    <source>
        <dbReference type="EMBL" id="CUP30752.1"/>
    </source>
</evidence>
<sequence>MRSTSATLETAASPAEETIMMSAIPTMTARNCSIIKGRISLRRACLLNTGQSSFLFVAVFQYSRSNPGGTRGKTHGIPCHF</sequence>
<reference evidence="1 2" key="1">
    <citation type="submission" date="2015-09" db="EMBL/GenBank/DDBJ databases">
        <authorList>
            <consortium name="Pathogen Informatics"/>
        </authorList>
    </citation>
    <scope>NUCLEOTIDE SEQUENCE [LARGE SCALE GENOMIC DNA]</scope>
    <source>
        <strain evidence="1 2">2789STDY5608854</strain>
    </source>
</reference>
<dbReference type="AlphaFoldDB" id="A0A174M2V3"/>
<dbReference type="Proteomes" id="UP000095746">
    <property type="component" value="Unassembled WGS sequence"/>
</dbReference>
<gene>
    <name evidence="1" type="ORF">ERS852411_02968</name>
</gene>